<sequence length="257" mass="26837">MFLAMTARGSAADVQQVLVAFDGFAPVVTVLLPLSLAVGLGSAVARAVARSGPDPREPLLDGALAYSALCVGYLVFLPQPPAAEPVRPSLGKDVSMALTAGPGDVLPWVQLAGNVLLLVPLAVLAPQRLPWFDSVVKIAFAGLLLSVSIELIQFLAVPGRVAATDDVVCNTIGAAVGGILARLPHWVGSRPQHSASGRAGETVWVLIAKVEQERECSASSAHDEPRWPGELSASDTPGHRFHHPKWTVSAGSSRCAR</sequence>
<dbReference type="PANTHER" id="PTHR36834:SF1">
    <property type="entry name" value="INTEGRAL MEMBRANE PROTEIN"/>
    <property type="match status" value="1"/>
</dbReference>
<name>A0A1I5M375_9PSEU</name>
<dbReference type="Pfam" id="PF04892">
    <property type="entry name" value="VanZ"/>
    <property type="match status" value="1"/>
</dbReference>
<evidence type="ECO:0000313" key="5">
    <source>
        <dbReference type="Proteomes" id="UP000199398"/>
    </source>
</evidence>
<evidence type="ECO:0000313" key="4">
    <source>
        <dbReference type="EMBL" id="SFP04078.1"/>
    </source>
</evidence>
<dbReference type="AlphaFoldDB" id="A0A1I5M375"/>
<feature type="compositionally biased region" description="Basic and acidic residues" evidence="1">
    <location>
        <begin position="218"/>
        <end position="227"/>
    </location>
</feature>
<dbReference type="PANTHER" id="PTHR36834">
    <property type="entry name" value="MEMBRANE PROTEIN-RELATED"/>
    <property type="match status" value="1"/>
</dbReference>
<organism evidence="4 5">
    <name type="scientific">Saccharopolyspora antimicrobica</name>
    <dbReference type="NCBI Taxonomy" id="455193"/>
    <lineage>
        <taxon>Bacteria</taxon>
        <taxon>Bacillati</taxon>
        <taxon>Actinomycetota</taxon>
        <taxon>Actinomycetes</taxon>
        <taxon>Pseudonocardiales</taxon>
        <taxon>Pseudonocardiaceae</taxon>
        <taxon>Saccharopolyspora</taxon>
    </lineage>
</organism>
<dbReference type="Proteomes" id="UP000199398">
    <property type="component" value="Unassembled WGS sequence"/>
</dbReference>
<gene>
    <name evidence="3" type="ORF">ATL45_1416</name>
    <name evidence="4" type="ORF">SAMN05421805_1366</name>
</gene>
<accession>A0A1I5M375</accession>
<evidence type="ECO:0000259" key="2">
    <source>
        <dbReference type="Pfam" id="PF04892"/>
    </source>
</evidence>
<evidence type="ECO:0000313" key="6">
    <source>
        <dbReference type="Proteomes" id="UP000270697"/>
    </source>
</evidence>
<dbReference type="EMBL" id="FOUP01000036">
    <property type="protein sequence ID" value="SFP04078.1"/>
    <property type="molecule type" value="Genomic_DNA"/>
</dbReference>
<dbReference type="EMBL" id="RBXX01000002">
    <property type="protein sequence ID" value="RKT83143.1"/>
    <property type="molecule type" value="Genomic_DNA"/>
</dbReference>
<keyword evidence="6" id="KW-1185">Reference proteome</keyword>
<evidence type="ECO:0000313" key="3">
    <source>
        <dbReference type="EMBL" id="RKT83143.1"/>
    </source>
</evidence>
<feature type="domain" description="VanZ-like" evidence="2">
    <location>
        <begin position="68"/>
        <end position="183"/>
    </location>
</feature>
<feature type="region of interest" description="Disordered" evidence="1">
    <location>
        <begin position="218"/>
        <end position="257"/>
    </location>
</feature>
<reference evidence="4 5" key="1">
    <citation type="submission" date="2016-10" db="EMBL/GenBank/DDBJ databases">
        <authorList>
            <person name="de Groot N.N."/>
        </authorList>
    </citation>
    <scope>NUCLEOTIDE SEQUENCE [LARGE SCALE GENOMIC DNA]</scope>
    <source>
        <strain evidence="4 5">CPCC 201259</strain>
    </source>
</reference>
<proteinExistence type="predicted"/>
<reference evidence="3 6" key="2">
    <citation type="submission" date="2018-10" db="EMBL/GenBank/DDBJ databases">
        <title>Sequencing the genomes of 1000 actinobacteria strains.</title>
        <authorList>
            <person name="Klenk H.-P."/>
        </authorList>
    </citation>
    <scope>NUCLEOTIDE SEQUENCE [LARGE SCALE GENOMIC DNA]</scope>
    <source>
        <strain evidence="3 6">DSM 45119</strain>
    </source>
</reference>
<evidence type="ECO:0000256" key="1">
    <source>
        <dbReference type="SAM" id="MobiDB-lite"/>
    </source>
</evidence>
<dbReference type="InterPro" id="IPR006976">
    <property type="entry name" value="VanZ-like"/>
</dbReference>
<protein>
    <submittedName>
        <fullName evidence="4">VanZ like family protein</fullName>
    </submittedName>
    <submittedName>
        <fullName evidence="3">VanZ like protein</fullName>
    </submittedName>
</protein>
<dbReference type="Proteomes" id="UP000270697">
    <property type="component" value="Unassembled WGS sequence"/>
</dbReference>
<dbReference type="InterPro" id="IPR053150">
    <property type="entry name" value="Teicoplanin_resist-assoc"/>
</dbReference>